<dbReference type="GO" id="GO:0003779">
    <property type="term" value="F:actin binding"/>
    <property type="evidence" value="ECO:0007669"/>
    <property type="project" value="InterPro"/>
</dbReference>
<accession>A0A7H9B8X7</accession>
<dbReference type="KEGG" id="zmk:HG535_0G00760"/>
<dbReference type="PROSITE" id="PS01088">
    <property type="entry name" value="CAP_1"/>
    <property type="match status" value="1"/>
</dbReference>
<reference evidence="7 8" key="1">
    <citation type="submission" date="2020-07" db="EMBL/GenBank/DDBJ databases">
        <title>The yeast mating-type switching endonuclease HO is a domesticated member of an unorthodox homing genetic element family.</title>
        <authorList>
            <person name="Coughlan A.Y."/>
            <person name="Lombardi L."/>
            <person name="Braun-Galleani S."/>
            <person name="Martos A.R."/>
            <person name="Galeote V."/>
            <person name="Bigey F."/>
            <person name="Dequin S."/>
            <person name="Byrne K.P."/>
            <person name="Wolfe K.H."/>
        </authorList>
    </citation>
    <scope>NUCLEOTIDE SEQUENCE [LARGE SCALE GENOMIC DNA]</scope>
    <source>
        <strain evidence="7 8">NRRL Y-6702</strain>
    </source>
</reference>
<dbReference type="Pfam" id="PF08603">
    <property type="entry name" value="CAP_C"/>
    <property type="match status" value="1"/>
</dbReference>
<feature type="compositionally biased region" description="Low complexity" evidence="5">
    <location>
        <begin position="64"/>
        <end position="75"/>
    </location>
</feature>
<dbReference type="AlphaFoldDB" id="A0A7H9B8X7"/>
<dbReference type="SMART" id="SM00673">
    <property type="entry name" value="CARP"/>
    <property type="match status" value="2"/>
</dbReference>
<dbReference type="PANTHER" id="PTHR10652">
    <property type="entry name" value="ADENYLYL CYCLASE-ASSOCIATED PROTEIN"/>
    <property type="match status" value="1"/>
</dbReference>
<dbReference type="InterPro" id="IPR036223">
    <property type="entry name" value="CAP_C_sf"/>
</dbReference>
<dbReference type="PROSITE" id="PS01089">
    <property type="entry name" value="CAP_2"/>
    <property type="match status" value="1"/>
</dbReference>
<dbReference type="Gene3D" id="2.160.20.70">
    <property type="match status" value="1"/>
</dbReference>
<evidence type="ECO:0000256" key="2">
    <source>
        <dbReference type="ARBA" id="ARBA00054756"/>
    </source>
</evidence>
<dbReference type="GO" id="GO:0005737">
    <property type="term" value="C:cytoplasm"/>
    <property type="evidence" value="ECO:0007669"/>
    <property type="project" value="TreeGrafter"/>
</dbReference>
<proteinExistence type="inferred from homology"/>
<comment type="function">
    <text evidence="2">The N-terminal domain binds to adenylyl cyclase, thereby enabling adenylyl cyclase to be activated by upstream regulatory signals, such as Ras. The C-terminal domain is required for normal cellular morphology and growth control.</text>
</comment>
<evidence type="ECO:0000259" key="6">
    <source>
        <dbReference type="PROSITE" id="PS51329"/>
    </source>
</evidence>
<gene>
    <name evidence="7" type="ORF">HG535_0G00760</name>
</gene>
<dbReference type="Proteomes" id="UP000509704">
    <property type="component" value="Chromosome 7"/>
</dbReference>
<keyword evidence="8" id="KW-1185">Reference proteome</keyword>
<evidence type="ECO:0000313" key="8">
    <source>
        <dbReference type="Proteomes" id="UP000509704"/>
    </source>
</evidence>
<feature type="domain" description="C-CAP/cofactor C-like" evidence="6">
    <location>
        <begin position="377"/>
        <end position="512"/>
    </location>
</feature>
<feature type="compositionally biased region" description="Basic and acidic residues" evidence="5">
    <location>
        <begin position="339"/>
        <end position="350"/>
    </location>
</feature>
<dbReference type="InterPro" id="IPR001837">
    <property type="entry name" value="Adenylate_cyclase-assoc_CAP"/>
</dbReference>
<dbReference type="InterPro" id="IPR017901">
    <property type="entry name" value="C-CAP_CF_C-like"/>
</dbReference>
<organism evidence="7 8">
    <name type="scientific">Zygotorulaspora mrakii</name>
    <name type="common">Zygosaccharomyces mrakii</name>
    <dbReference type="NCBI Taxonomy" id="42260"/>
    <lineage>
        <taxon>Eukaryota</taxon>
        <taxon>Fungi</taxon>
        <taxon>Dikarya</taxon>
        <taxon>Ascomycota</taxon>
        <taxon>Saccharomycotina</taxon>
        <taxon>Saccharomycetes</taxon>
        <taxon>Saccharomycetales</taxon>
        <taxon>Saccharomycetaceae</taxon>
        <taxon>Zygotorulaspora</taxon>
    </lineage>
</organism>
<dbReference type="SUPFAM" id="SSF101278">
    <property type="entry name" value="N-terminal domain of adenylylcyclase associated protein, CAP"/>
    <property type="match status" value="1"/>
</dbReference>
<dbReference type="Pfam" id="PF21938">
    <property type="entry name" value="CAP_N"/>
    <property type="match status" value="1"/>
</dbReference>
<dbReference type="GO" id="GO:0007015">
    <property type="term" value="P:actin filament organization"/>
    <property type="evidence" value="ECO:0007669"/>
    <property type="project" value="TreeGrafter"/>
</dbReference>
<dbReference type="InterPro" id="IPR006599">
    <property type="entry name" value="CARP_motif"/>
</dbReference>
<dbReference type="EMBL" id="CP058610">
    <property type="protein sequence ID" value="QLG74192.1"/>
    <property type="molecule type" value="Genomic_DNA"/>
</dbReference>
<feature type="compositionally biased region" description="Pro residues" evidence="5">
    <location>
        <begin position="290"/>
        <end position="300"/>
    </location>
</feature>
<dbReference type="InterPro" id="IPR013912">
    <property type="entry name" value="Adenylate_cyclase-assoc_CAP_C"/>
</dbReference>
<feature type="region of interest" description="Disordered" evidence="5">
    <location>
        <begin position="339"/>
        <end position="380"/>
    </location>
</feature>
<dbReference type="Gene3D" id="1.25.40.330">
    <property type="entry name" value="Adenylate cyclase-associated CAP, N-terminal domain"/>
    <property type="match status" value="1"/>
</dbReference>
<feature type="region of interest" description="Disordered" evidence="5">
    <location>
        <begin position="263"/>
        <end position="303"/>
    </location>
</feature>
<dbReference type="OrthoDB" id="77251at2759"/>
<evidence type="ECO:0000256" key="3">
    <source>
        <dbReference type="ARBA" id="ARBA00072052"/>
    </source>
</evidence>
<dbReference type="PANTHER" id="PTHR10652:SF0">
    <property type="entry name" value="ADENYLYL CYCLASE-ASSOCIATED PROTEIN"/>
    <property type="match status" value="1"/>
</dbReference>
<dbReference type="GO" id="GO:0008179">
    <property type="term" value="F:adenylate cyclase binding"/>
    <property type="evidence" value="ECO:0007669"/>
    <property type="project" value="TreeGrafter"/>
</dbReference>
<dbReference type="FunFam" id="1.25.40.330:FF:000001">
    <property type="entry name" value="Adenylyl cyclase-associated protein"/>
    <property type="match status" value="1"/>
</dbReference>
<feature type="compositionally biased region" description="Polar residues" evidence="5">
    <location>
        <begin position="47"/>
        <end position="56"/>
    </location>
</feature>
<dbReference type="Pfam" id="PF01213">
    <property type="entry name" value="CAP_N-CM"/>
    <property type="match status" value="1"/>
</dbReference>
<evidence type="ECO:0000256" key="4">
    <source>
        <dbReference type="RuleBase" id="RU000647"/>
    </source>
</evidence>
<sequence length="534" mass="58574">MSEKFSMQSYNLVKLLKRLEDATARLEDVTIYQEGYIESKMAGTTLSHEGSSNDVMSLNEPKVASSSPSNSASSSKLEAMYEKEPQSIVEFERLIKTNVEPLVEQSEKISPVVSKVVRLFKDAYTYQLEFLKVAIQSKKPDFSSKEFSDALAPINESLLGINDLKDNNRQSEFFPFLNAVAEGAPLFSWIADPTPVSLIASFKDAAQFWTNRILKQFKDVNPDAVEWVKGFLSVFDETIVYVKQYHTTGVSWKEEGLEFAEAASKAKTKDQESPTSAPAISAASNANAGGPPPPPPPPPAAVFEVKDDAKNSATKSEGLDAVFAELNQGENITKGLKKIDKSQQTHKNPELRASSVVSQKAPPPKPLKPSTLKTKKPPRKEMLGSKWFVENYENQTEPIIIEAQKDESIFIGNCSNTLVQIKGKANAVSMNESTSTSIVLDSSISGIEVIKCVKFGIQVENSLPQVTLDKCDGGNIYLSKESIDAELYTSCSTAINVNYPVGEDGDFIEFPVPEQLKHTFSNGKLQSSVFDHAG</sequence>
<evidence type="ECO:0000256" key="5">
    <source>
        <dbReference type="SAM" id="MobiDB-lite"/>
    </source>
</evidence>
<dbReference type="InterPro" id="IPR016098">
    <property type="entry name" value="CAP/MinC_C"/>
</dbReference>
<dbReference type="FunFam" id="2.160.20.70:FF:000008">
    <property type="entry name" value="Adenylyl cyclase-associated protein"/>
    <property type="match status" value="1"/>
</dbReference>
<comment type="similarity">
    <text evidence="1 4">Belongs to the CAP family.</text>
</comment>
<name>A0A7H9B8X7_ZYGMR</name>
<dbReference type="InterPro" id="IPR018106">
    <property type="entry name" value="CAP_CS_N"/>
</dbReference>
<feature type="region of interest" description="Disordered" evidence="5">
    <location>
        <begin position="47"/>
        <end position="75"/>
    </location>
</feature>
<dbReference type="PROSITE" id="PS51329">
    <property type="entry name" value="C_CAP_COFACTOR_C"/>
    <property type="match status" value="1"/>
</dbReference>
<dbReference type="RefSeq" id="XP_037145917.1">
    <property type="nucleotide sequence ID" value="XM_037290022.1"/>
</dbReference>
<dbReference type="InterPro" id="IPR036222">
    <property type="entry name" value="CAP_N_sf"/>
</dbReference>
<dbReference type="GeneID" id="59237975"/>
<dbReference type="InterPro" id="IPR013992">
    <property type="entry name" value="Adenylate_cyclase-assoc_CAP_N"/>
</dbReference>
<protein>
    <recommendedName>
        <fullName evidence="3 4">Adenylyl cyclase-associated protein</fullName>
    </recommendedName>
</protein>
<dbReference type="GO" id="GO:0019933">
    <property type="term" value="P:cAMP-mediated signaling"/>
    <property type="evidence" value="ECO:0007669"/>
    <property type="project" value="TreeGrafter"/>
</dbReference>
<dbReference type="InterPro" id="IPR028417">
    <property type="entry name" value="CAP_CS_C"/>
</dbReference>
<evidence type="ECO:0000256" key="1">
    <source>
        <dbReference type="ARBA" id="ARBA00007659"/>
    </source>
</evidence>
<dbReference type="SUPFAM" id="SSF69340">
    <property type="entry name" value="C-terminal domain of adenylylcyclase associated protein"/>
    <property type="match status" value="1"/>
</dbReference>
<dbReference type="InterPro" id="IPR053950">
    <property type="entry name" value="CAP_N"/>
</dbReference>
<feature type="compositionally biased region" description="Low complexity" evidence="5">
    <location>
        <begin position="273"/>
        <end position="289"/>
    </location>
</feature>
<evidence type="ECO:0000313" key="7">
    <source>
        <dbReference type="EMBL" id="QLG74192.1"/>
    </source>
</evidence>